<feature type="region of interest" description="Disordered" evidence="9">
    <location>
        <begin position="77"/>
        <end position="126"/>
    </location>
</feature>
<dbReference type="InterPro" id="IPR024603">
    <property type="entry name" value="COG_complex_COG2_C"/>
</dbReference>
<evidence type="ECO:0000256" key="4">
    <source>
        <dbReference type="ARBA" id="ARBA00022448"/>
    </source>
</evidence>
<keyword evidence="6" id="KW-0333">Golgi apparatus</keyword>
<comment type="caution">
    <text evidence="12">The sequence shown here is derived from an EMBL/GenBank/DDBJ whole genome shotgun (WGS) entry which is preliminary data.</text>
</comment>
<dbReference type="GO" id="GO:0017119">
    <property type="term" value="C:Golgi transport complex"/>
    <property type="evidence" value="ECO:0007669"/>
    <property type="project" value="TreeGrafter"/>
</dbReference>
<dbReference type="OrthoDB" id="332281at2759"/>
<feature type="region of interest" description="Disordered" evidence="9">
    <location>
        <begin position="1"/>
        <end position="50"/>
    </location>
</feature>
<evidence type="ECO:0000313" key="12">
    <source>
        <dbReference type="EMBL" id="KPI90537.1"/>
    </source>
</evidence>
<dbReference type="GO" id="GO:0007030">
    <property type="term" value="P:Golgi organization"/>
    <property type="evidence" value="ECO:0007669"/>
    <property type="project" value="InterPro"/>
</dbReference>
<sequence>MSSSCNSSPTNAANGEKLSTLSASPNGMLPSEVCGAATDSAKDAEEPEMGPEMLKQQLQLIQLCFAEHEFGIVVNENGEEEGSSSSSSRSSSESSQPQSGSAAPSPARASQRGSRNHHGSSYDPLTFVNGKVQHGVPLTVLSQDLHSYAQYLEDKIAECVNTDVHTAFVNVSGHLVGMRDELSYMERPLAVAMEKLSGAVAQLSTTSLSVKSKVEAACTAEMERNFDSVYLNGVVVYESIAYQLDDLAQLLQIAVDTTPSRSPATAVQTAANERVTGSSASHASPAQHDATTKGGHFKNEAYSIAAGTRLSDAALDILEDVVLLFQELKEVSQHLVPLASREQEKVDMSGYVAAAEHAVMGVLEVVLVHVSRMAFGFAGNPDSTTGAMLTSSTETADAALSPAARQLLGRIIALYGQVGEREQFCTVFRNAVLRRPLEAVVSWKAATQARQSAEGSVALLEQIKVVLRSKYLPLLPLLRASYGVPLHPAATIVWPIVSETLVKKLPSLFEVGIPNHFQPKYKAAYSVLAMVEDACADLDELAALRQSPDVVLWNHKWNLDVYAALRVSEVDKALQSVSSPLDRLPPSTEGEYHLRLFYIVHQQLRHLFSPSVWLYMCTPRFLRQTVACCYRVLQRVQEAIARTPAAAGAATVTECNSSGSNDPNGGSAQATGSAAEFSASNTLLLAISDTHALRSFLTDQLLPLILERIKGEAGGSAAAAVSAVDSATGMHAFSALPASERSTAALVTDVIAFAGGAVCGQFVQHARATLVRQVTDASAGPLQNVKSVRSAYSHTRKTMPTTASWYVAPVLQPLQRFAEEAQQCGFGGAAREESIIEMLRAIVKQFVLLAKDTLITAKKTEESWEKLRRRKEGSASSPVTVEGGVAEAATATAATEERPTKAASGQRVTMETATDRDKMTIQLWMDARALWQAVQQPPLRVAESEATTAFEPAFELLRRAEWIQGANIPEPLDVDA</sequence>
<evidence type="ECO:0000256" key="2">
    <source>
        <dbReference type="ARBA" id="ARBA00007603"/>
    </source>
</evidence>
<dbReference type="AlphaFoldDB" id="A0A0N0P9C0"/>
<dbReference type="Pfam" id="PF12022">
    <property type="entry name" value="COG2_C"/>
    <property type="match status" value="1"/>
</dbReference>
<dbReference type="PANTHER" id="PTHR12961">
    <property type="entry name" value="CONSERVED OLIGOMERIC GOLGI COMPLEX COMPONENT 2"/>
    <property type="match status" value="1"/>
</dbReference>
<dbReference type="Pfam" id="PF06148">
    <property type="entry name" value="COG2_N"/>
    <property type="match status" value="1"/>
</dbReference>
<keyword evidence="4" id="KW-0813">Transport</keyword>
<dbReference type="PANTHER" id="PTHR12961:SF0">
    <property type="entry name" value="CONSERVED OLIGOMERIC GOLGI COMPLEX SUBUNIT 2"/>
    <property type="match status" value="1"/>
</dbReference>
<feature type="compositionally biased region" description="Low complexity" evidence="9">
    <location>
        <begin position="83"/>
        <end position="113"/>
    </location>
</feature>
<evidence type="ECO:0000256" key="3">
    <source>
        <dbReference type="ARBA" id="ARBA00020977"/>
    </source>
</evidence>
<reference evidence="12 13" key="1">
    <citation type="journal article" date="2015" name="PLoS Pathog.">
        <title>Leptomonas seymouri: Adaptations to the Dixenous Life Cycle Analyzed by Genome Sequencing, Transcriptome Profiling and Co-infection with Leishmania donovani.</title>
        <authorList>
            <person name="Kraeva N."/>
            <person name="Butenko A."/>
            <person name="Hlavacova J."/>
            <person name="Kostygov A."/>
            <person name="Myskova J."/>
            <person name="Grybchuk D."/>
            <person name="Lestinova T."/>
            <person name="Votypka J."/>
            <person name="Volf P."/>
            <person name="Opperdoes F."/>
            <person name="Flegontov P."/>
            <person name="Lukes J."/>
            <person name="Yurchenko V."/>
        </authorList>
    </citation>
    <scope>NUCLEOTIDE SEQUENCE [LARGE SCALE GENOMIC DNA]</scope>
    <source>
        <strain evidence="12 13">ATCC 30220</strain>
    </source>
</reference>
<dbReference type="InterPro" id="IPR009316">
    <property type="entry name" value="COG2"/>
</dbReference>
<feature type="compositionally biased region" description="Polar residues" evidence="9">
    <location>
        <begin position="262"/>
        <end position="284"/>
    </location>
</feature>
<keyword evidence="13" id="KW-1185">Reference proteome</keyword>
<feature type="region of interest" description="Disordered" evidence="9">
    <location>
        <begin position="863"/>
        <end position="911"/>
    </location>
</feature>
<name>A0A0N0P9C0_LEPSE</name>
<proteinExistence type="inferred from homology"/>
<dbReference type="OMA" id="CWAEGVY"/>
<evidence type="ECO:0000259" key="11">
    <source>
        <dbReference type="Pfam" id="PF12022"/>
    </source>
</evidence>
<keyword evidence="5" id="KW-0653">Protein transport</keyword>
<feature type="domain" description="COG complex component COG2 C-terminal" evidence="11">
    <location>
        <begin position="555"/>
        <end position="927"/>
    </location>
</feature>
<protein>
    <recommendedName>
        <fullName evidence="3">Conserved oligomeric Golgi complex subunit 2</fullName>
    </recommendedName>
    <alternativeName>
        <fullName evidence="8">Component of oligomeric Golgi complex 2</fullName>
    </alternativeName>
</protein>
<dbReference type="EMBL" id="LJSK01000004">
    <property type="protein sequence ID" value="KPI90537.1"/>
    <property type="molecule type" value="Genomic_DNA"/>
</dbReference>
<dbReference type="InterPro" id="IPR024602">
    <property type="entry name" value="COG_su2_N"/>
</dbReference>
<dbReference type="Proteomes" id="UP000038009">
    <property type="component" value="Unassembled WGS sequence"/>
</dbReference>
<comment type="similarity">
    <text evidence="2">Belongs to the COG2 family.</text>
</comment>
<evidence type="ECO:0000256" key="9">
    <source>
        <dbReference type="SAM" id="MobiDB-lite"/>
    </source>
</evidence>
<dbReference type="GO" id="GO:0006891">
    <property type="term" value="P:intra-Golgi vesicle-mediated transport"/>
    <property type="evidence" value="ECO:0007669"/>
    <property type="project" value="TreeGrafter"/>
</dbReference>
<accession>A0A0N0P9C0</accession>
<comment type="subcellular location">
    <subcellularLocation>
        <location evidence="1">Golgi apparatus membrane</location>
        <topology evidence="1">Peripheral membrane protein</topology>
    </subcellularLocation>
</comment>
<dbReference type="VEuPathDB" id="TriTrypDB:Lsey_0004_0250"/>
<evidence type="ECO:0000259" key="10">
    <source>
        <dbReference type="Pfam" id="PF06148"/>
    </source>
</evidence>
<dbReference type="GO" id="GO:0000139">
    <property type="term" value="C:Golgi membrane"/>
    <property type="evidence" value="ECO:0007669"/>
    <property type="project" value="UniProtKB-SubCell"/>
</dbReference>
<feature type="compositionally biased region" description="Polar residues" evidence="9">
    <location>
        <begin position="1"/>
        <end position="25"/>
    </location>
</feature>
<feature type="region of interest" description="Disordered" evidence="9">
    <location>
        <begin position="262"/>
        <end position="294"/>
    </location>
</feature>
<evidence type="ECO:0000256" key="5">
    <source>
        <dbReference type="ARBA" id="ARBA00022927"/>
    </source>
</evidence>
<evidence type="ECO:0000313" key="13">
    <source>
        <dbReference type="Proteomes" id="UP000038009"/>
    </source>
</evidence>
<evidence type="ECO:0000256" key="8">
    <source>
        <dbReference type="ARBA" id="ARBA00031344"/>
    </source>
</evidence>
<evidence type="ECO:0000256" key="1">
    <source>
        <dbReference type="ARBA" id="ARBA00004395"/>
    </source>
</evidence>
<keyword evidence="7" id="KW-0472">Membrane</keyword>
<evidence type="ECO:0000256" key="6">
    <source>
        <dbReference type="ARBA" id="ARBA00023034"/>
    </source>
</evidence>
<dbReference type="GO" id="GO:0015031">
    <property type="term" value="P:protein transport"/>
    <property type="evidence" value="ECO:0007669"/>
    <property type="project" value="UniProtKB-KW"/>
</dbReference>
<gene>
    <name evidence="12" type="ORF">ABL78_0297</name>
</gene>
<feature type="compositionally biased region" description="Low complexity" evidence="9">
    <location>
        <begin position="879"/>
        <end position="894"/>
    </location>
</feature>
<feature type="domain" description="Conserved oligomeric Golgi complex subunit 2 N-terminal" evidence="10">
    <location>
        <begin position="63"/>
        <end position="186"/>
    </location>
</feature>
<evidence type="ECO:0000256" key="7">
    <source>
        <dbReference type="ARBA" id="ARBA00023136"/>
    </source>
</evidence>
<organism evidence="12 13">
    <name type="scientific">Leptomonas seymouri</name>
    <dbReference type="NCBI Taxonomy" id="5684"/>
    <lineage>
        <taxon>Eukaryota</taxon>
        <taxon>Discoba</taxon>
        <taxon>Euglenozoa</taxon>
        <taxon>Kinetoplastea</taxon>
        <taxon>Metakinetoplastina</taxon>
        <taxon>Trypanosomatida</taxon>
        <taxon>Trypanosomatidae</taxon>
        <taxon>Leishmaniinae</taxon>
        <taxon>Leptomonas</taxon>
    </lineage>
</organism>